<protein>
    <submittedName>
        <fullName evidence="1">Uncharacterized protein</fullName>
    </submittedName>
</protein>
<gene>
    <name evidence="1" type="ORF">D777_00117</name>
</gene>
<comment type="caution">
    <text evidence="1">The sequence shown here is derived from an EMBL/GenBank/DDBJ whole genome shotgun (WGS) entry which is preliminary data.</text>
</comment>
<dbReference type="PATRIC" id="fig|1137280.3.peg.115"/>
<organism evidence="1 2">
    <name type="scientific">Marinobacter nitratireducens</name>
    <dbReference type="NCBI Taxonomy" id="1137280"/>
    <lineage>
        <taxon>Bacteria</taxon>
        <taxon>Pseudomonadati</taxon>
        <taxon>Pseudomonadota</taxon>
        <taxon>Gammaproteobacteria</taxon>
        <taxon>Pseudomonadales</taxon>
        <taxon>Marinobacteraceae</taxon>
        <taxon>Marinobacter</taxon>
    </lineage>
</organism>
<accession>A0A072N605</accession>
<reference evidence="1 2" key="1">
    <citation type="submission" date="2012-12" db="EMBL/GenBank/DDBJ databases">
        <title>Genome assembly of Marinobacter sp. AK21.</title>
        <authorList>
            <person name="Khatri I."/>
            <person name="Kumar R."/>
            <person name="Vaidya B."/>
            <person name="Subramanian S."/>
            <person name="Pinnaka A."/>
        </authorList>
    </citation>
    <scope>NUCLEOTIDE SEQUENCE [LARGE SCALE GENOMIC DNA]</scope>
    <source>
        <strain evidence="1 2">AK21</strain>
    </source>
</reference>
<keyword evidence="2" id="KW-1185">Reference proteome</keyword>
<dbReference type="EMBL" id="ANIE01000001">
    <property type="protein sequence ID" value="KEF33109.1"/>
    <property type="molecule type" value="Genomic_DNA"/>
</dbReference>
<dbReference type="Proteomes" id="UP000035057">
    <property type="component" value="Unassembled WGS sequence"/>
</dbReference>
<sequence>MFALPTSWADTPPHEVENKVTPETVEFSDFQVEMSRQTVEQVDIDSHPDAISFRSRFSALVGRPANFAGHYRLLFWGCGTECQQFSIVDVKTGQVFMDESWSTSLGVSFRADSTLLITNPGARPTMRMKTGYYQWDGKQLQLLRP</sequence>
<dbReference type="AlphaFoldDB" id="A0A072N605"/>
<name>A0A072N605_9GAMM</name>
<proteinExistence type="predicted"/>
<evidence type="ECO:0000313" key="1">
    <source>
        <dbReference type="EMBL" id="KEF33109.1"/>
    </source>
</evidence>
<evidence type="ECO:0000313" key="2">
    <source>
        <dbReference type="Proteomes" id="UP000035057"/>
    </source>
</evidence>